<accession>Q07SL1</accession>
<evidence type="ECO:0000313" key="2">
    <source>
        <dbReference type="EMBL" id="ABJ05073.1"/>
    </source>
</evidence>
<proteinExistence type="predicted"/>
<dbReference type="SUPFAM" id="SSF46894">
    <property type="entry name" value="C-terminal effector domain of the bipartite response regulators"/>
    <property type="match status" value="1"/>
</dbReference>
<dbReference type="InterPro" id="IPR036388">
    <property type="entry name" value="WH-like_DNA-bd_sf"/>
</dbReference>
<protein>
    <submittedName>
        <fullName evidence="2">Transcriptional regulator, LuxR family</fullName>
    </submittedName>
</protein>
<feature type="domain" description="HTH luxR-type" evidence="1">
    <location>
        <begin position="95"/>
        <end position="160"/>
    </location>
</feature>
<sequence>MTHLAETFLSETDLLQCRDGRVLPRRDIEARLSRAISASVARSSPPLPPFVIDACDARGVTINFRIAGLPRDEHDLGIGAAAIVIIEVAADLAPNRQLSSLLTEAETEIAVALLKGARAAEIAADRGTTYETVRSQLKSIYSKLNVSSQIELISRMNSWQR</sequence>
<dbReference type="EMBL" id="CP000463">
    <property type="protein sequence ID" value="ABJ05073.1"/>
    <property type="molecule type" value="Genomic_DNA"/>
</dbReference>
<dbReference type="KEGG" id="rpe:RPE_1121"/>
<dbReference type="GO" id="GO:0003677">
    <property type="term" value="F:DNA binding"/>
    <property type="evidence" value="ECO:0007669"/>
    <property type="project" value="InterPro"/>
</dbReference>
<dbReference type="AlphaFoldDB" id="Q07SL1"/>
<dbReference type="Gene3D" id="1.10.10.10">
    <property type="entry name" value="Winged helix-like DNA-binding domain superfamily/Winged helix DNA-binding domain"/>
    <property type="match status" value="1"/>
</dbReference>
<reference evidence="2" key="1">
    <citation type="submission" date="2006-09" db="EMBL/GenBank/DDBJ databases">
        <title>Complete sequence of Rhodopseudomonas palustris BisA53.</title>
        <authorList>
            <consortium name="US DOE Joint Genome Institute"/>
            <person name="Copeland A."/>
            <person name="Lucas S."/>
            <person name="Lapidus A."/>
            <person name="Barry K."/>
            <person name="Detter J.C."/>
            <person name="Glavina del Rio T."/>
            <person name="Hammon N."/>
            <person name="Israni S."/>
            <person name="Dalin E."/>
            <person name="Tice H."/>
            <person name="Pitluck S."/>
            <person name="Chain P."/>
            <person name="Malfatti S."/>
            <person name="Shin M."/>
            <person name="Vergez L."/>
            <person name="Schmutz J."/>
            <person name="Larimer F."/>
            <person name="Land M."/>
            <person name="Hauser L."/>
            <person name="Pelletier D.A."/>
            <person name="Kyrpides N."/>
            <person name="Kim E."/>
            <person name="Harwood C.S."/>
            <person name="Oda Y."/>
            <person name="Richardson P."/>
        </authorList>
    </citation>
    <scope>NUCLEOTIDE SEQUENCE [LARGE SCALE GENOMIC DNA]</scope>
    <source>
        <strain evidence="2">BisA53</strain>
    </source>
</reference>
<dbReference type="InterPro" id="IPR016032">
    <property type="entry name" value="Sig_transdc_resp-reg_C-effctor"/>
</dbReference>
<evidence type="ECO:0000259" key="1">
    <source>
        <dbReference type="PROSITE" id="PS50043"/>
    </source>
</evidence>
<gene>
    <name evidence="2" type="ordered locus">RPE_1121</name>
</gene>
<dbReference type="Pfam" id="PF00196">
    <property type="entry name" value="GerE"/>
    <property type="match status" value="1"/>
</dbReference>
<dbReference type="eggNOG" id="COG2771">
    <property type="taxonomic scope" value="Bacteria"/>
</dbReference>
<dbReference type="PROSITE" id="PS50043">
    <property type="entry name" value="HTH_LUXR_2"/>
    <property type="match status" value="1"/>
</dbReference>
<dbReference type="CDD" id="cd06170">
    <property type="entry name" value="LuxR_C_like"/>
    <property type="match status" value="1"/>
</dbReference>
<dbReference type="GO" id="GO:0006355">
    <property type="term" value="P:regulation of DNA-templated transcription"/>
    <property type="evidence" value="ECO:0007669"/>
    <property type="project" value="InterPro"/>
</dbReference>
<dbReference type="SMART" id="SM00421">
    <property type="entry name" value="HTH_LUXR"/>
    <property type="match status" value="1"/>
</dbReference>
<dbReference type="STRING" id="316055.RPE_1121"/>
<dbReference type="InterPro" id="IPR000792">
    <property type="entry name" value="Tscrpt_reg_LuxR_C"/>
</dbReference>
<dbReference type="HOGENOM" id="CLU_1642394_0_0_5"/>
<name>Q07SL1_RHOP5</name>
<organism evidence="2">
    <name type="scientific">Rhodopseudomonas palustris (strain BisA53)</name>
    <dbReference type="NCBI Taxonomy" id="316055"/>
    <lineage>
        <taxon>Bacteria</taxon>
        <taxon>Pseudomonadati</taxon>
        <taxon>Pseudomonadota</taxon>
        <taxon>Alphaproteobacteria</taxon>
        <taxon>Hyphomicrobiales</taxon>
        <taxon>Nitrobacteraceae</taxon>
        <taxon>Rhodopseudomonas</taxon>
    </lineage>
</organism>